<dbReference type="RefSeq" id="WP_268610687.1">
    <property type="nucleotide sequence ID" value="NZ_CP113797.1"/>
</dbReference>
<feature type="modified residue" description="4-aspartylphosphate" evidence="7">
    <location>
        <position position="60"/>
    </location>
</feature>
<dbReference type="GO" id="GO:0000155">
    <property type="term" value="F:phosphorelay sensor kinase activity"/>
    <property type="evidence" value="ECO:0007669"/>
    <property type="project" value="InterPro"/>
</dbReference>
<evidence type="ECO:0000313" key="10">
    <source>
        <dbReference type="EMBL" id="WAL60727.1"/>
    </source>
</evidence>
<dbReference type="EC" id="2.7.13.3" evidence="2"/>
<gene>
    <name evidence="10" type="ORF">OXH18_01645</name>
</gene>
<feature type="domain" description="Histidine kinase" evidence="8">
    <location>
        <begin position="148"/>
        <end position="387"/>
    </location>
</feature>
<dbReference type="SUPFAM" id="SSF52172">
    <property type="entry name" value="CheY-like"/>
    <property type="match status" value="1"/>
</dbReference>
<keyword evidence="6" id="KW-0902">Two-component regulatory system</keyword>
<dbReference type="InterPro" id="IPR001789">
    <property type="entry name" value="Sig_transdc_resp-reg_receiver"/>
</dbReference>
<dbReference type="CDD" id="cd16922">
    <property type="entry name" value="HATPase_EvgS-ArcB-TorS-like"/>
    <property type="match status" value="1"/>
</dbReference>
<dbReference type="InterPro" id="IPR004358">
    <property type="entry name" value="Sig_transdc_His_kin-like_C"/>
</dbReference>
<dbReference type="InterPro" id="IPR011006">
    <property type="entry name" value="CheY-like_superfamily"/>
</dbReference>
<dbReference type="SMART" id="SM00388">
    <property type="entry name" value="HisKA"/>
    <property type="match status" value="1"/>
</dbReference>
<organism evidence="10 11">
    <name type="scientific">Thermocoleostomius sinensis A174</name>
    <dbReference type="NCBI Taxonomy" id="2016057"/>
    <lineage>
        <taxon>Bacteria</taxon>
        <taxon>Bacillati</taxon>
        <taxon>Cyanobacteriota</taxon>
        <taxon>Cyanophyceae</taxon>
        <taxon>Oculatellales</taxon>
        <taxon>Oculatellaceae</taxon>
        <taxon>Thermocoleostomius</taxon>
    </lineage>
</organism>
<evidence type="ECO:0000256" key="7">
    <source>
        <dbReference type="PROSITE-ProRule" id="PRU00169"/>
    </source>
</evidence>
<dbReference type="PROSITE" id="PS50109">
    <property type="entry name" value="HIS_KIN"/>
    <property type="match status" value="1"/>
</dbReference>
<dbReference type="Proteomes" id="UP001163152">
    <property type="component" value="Chromosome"/>
</dbReference>
<dbReference type="PROSITE" id="PS50110">
    <property type="entry name" value="RESPONSE_REGULATORY"/>
    <property type="match status" value="1"/>
</dbReference>
<reference evidence="10" key="1">
    <citation type="submission" date="2022-12" db="EMBL/GenBank/DDBJ databases">
        <title>Polyphasic identification of a Novel Hot-Spring Cyanobacterium Ocullathermofonsia sinensis gen nov. sp. nov. and Genomic Insights on its Adaptations to the Thermal Habitat.</title>
        <authorList>
            <person name="Daroch M."/>
            <person name="Tang J."/>
            <person name="Jiang Y."/>
        </authorList>
    </citation>
    <scope>NUCLEOTIDE SEQUENCE</scope>
    <source>
        <strain evidence="10">PKUAC-SCTA174</strain>
    </source>
</reference>
<dbReference type="Gene3D" id="1.10.287.130">
    <property type="match status" value="1"/>
</dbReference>
<keyword evidence="11" id="KW-1185">Reference proteome</keyword>
<dbReference type="SUPFAM" id="SSF55874">
    <property type="entry name" value="ATPase domain of HSP90 chaperone/DNA topoisomerase II/histidine kinase"/>
    <property type="match status" value="1"/>
</dbReference>
<protein>
    <recommendedName>
        <fullName evidence="2">histidine kinase</fullName>
        <ecNumber evidence="2">2.7.13.3</ecNumber>
    </recommendedName>
</protein>
<dbReference type="SMART" id="SM00387">
    <property type="entry name" value="HATPase_c"/>
    <property type="match status" value="1"/>
</dbReference>
<dbReference type="Gene3D" id="6.10.250.690">
    <property type="match status" value="1"/>
</dbReference>
<dbReference type="CDD" id="cd00082">
    <property type="entry name" value="HisKA"/>
    <property type="match status" value="1"/>
</dbReference>
<feature type="domain" description="Response regulatory" evidence="9">
    <location>
        <begin position="11"/>
        <end position="126"/>
    </location>
</feature>
<dbReference type="InterPro" id="IPR003594">
    <property type="entry name" value="HATPase_dom"/>
</dbReference>
<dbReference type="EMBL" id="CP113797">
    <property type="protein sequence ID" value="WAL60727.1"/>
    <property type="molecule type" value="Genomic_DNA"/>
</dbReference>
<keyword evidence="4" id="KW-0808">Transferase</keyword>
<evidence type="ECO:0000256" key="2">
    <source>
        <dbReference type="ARBA" id="ARBA00012438"/>
    </source>
</evidence>
<dbReference type="SMART" id="SM00448">
    <property type="entry name" value="REC"/>
    <property type="match status" value="1"/>
</dbReference>
<evidence type="ECO:0000256" key="5">
    <source>
        <dbReference type="ARBA" id="ARBA00022777"/>
    </source>
</evidence>
<dbReference type="PANTHER" id="PTHR43047:SF72">
    <property type="entry name" value="OSMOSENSING HISTIDINE PROTEIN KINASE SLN1"/>
    <property type="match status" value="1"/>
</dbReference>
<accession>A0A9E8ZD50</accession>
<sequence length="387" mass="43103">MLSASQPRTSRILAVDDVPDNLYLIEAILEDEGYEVILAEDGPSALSHLHRSPFDLVLLDIMMPGMDGYEVTRRIRQNQTLPFIPILLITAHEQSSVVEGLDGGADDFIRKPFDTEELLARVRSLLRLKHSIDEREAMSRQREDFVSRLTHDLRTPLVAADRMLNLFMQETFCPISSDMKEAIGAMIRSNQNLLQMVNTLLEVYRHEAGQKKLTFAPCNLREIIEEIIEELQPLAAEKGVALTADFSKWDAQSGIQSGDTTIDTIEVMGDRLELRRVVVNLLGNAIKFTEQGHITIRVFEAPSSAESASPSPNRWITIEVEDTGSGISPDDQAIIFERFRKGNHKRADSGLGLYLSRCIVEAHGGTIGAVSELGKGSTFTVKLPLHD</sequence>
<comment type="catalytic activity">
    <reaction evidence="1">
        <text>ATP + protein L-histidine = ADP + protein N-phospho-L-histidine.</text>
        <dbReference type="EC" id="2.7.13.3"/>
    </reaction>
</comment>
<dbReference type="InterPro" id="IPR036890">
    <property type="entry name" value="HATPase_C_sf"/>
</dbReference>
<evidence type="ECO:0000259" key="9">
    <source>
        <dbReference type="PROSITE" id="PS50110"/>
    </source>
</evidence>
<evidence type="ECO:0000259" key="8">
    <source>
        <dbReference type="PROSITE" id="PS50109"/>
    </source>
</evidence>
<evidence type="ECO:0000313" key="11">
    <source>
        <dbReference type="Proteomes" id="UP001163152"/>
    </source>
</evidence>
<evidence type="ECO:0000256" key="4">
    <source>
        <dbReference type="ARBA" id="ARBA00022679"/>
    </source>
</evidence>
<dbReference type="GO" id="GO:0005886">
    <property type="term" value="C:plasma membrane"/>
    <property type="evidence" value="ECO:0007669"/>
    <property type="project" value="TreeGrafter"/>
</dbReference>
<dbReference type="Gene3D" id="3.40.50.2300">
    <property type="match status" value="1"/>
</dbReference>
<evidence type="ECO:0000256" key="6">
    <source>
        <dbReference type="ARBA" id="ARBA00023012"/>
    </source>
</evidence>
<evidence type="ECO:0000256" key="1">
    <source>
        <dbReference type="ARBA" id="ARBA00000085"/>
    </source>
</evidence>
<name>A0A9E8ZD50_9CYAN</name>
<dbReference type="InterPro" id="IPR005467">
    <property type="entry name" value="His_kinase_dom"/>
</dbReference>
<keyword evidence="5 10" id="KW-0418">Kinase</keyword>
<dbReference type="Pfam" id="PF00512">
    <property type="entry name" value="HisKA"/>
    <property type="match status" value="1"/>
</dbReference>
<keyword evidence="3 7" id="KW-0597">Phosphoprotein</keyword>
<dbReference type="PRINTS" id="PR00344">
    <property type="entry name" value="BCTRLSENSOR"/>
</dbReference>
<dbReference type="AlphaFoldDB" id="A0A9E8ZD50"/>
<dbReference type="Pfam" id="PF02518">
    <property type="entry name" value="HATPase_c"/>
    <property type="match status" value="1"/>
</dbReference>
<dbReference type="Gene3D" id="3.30.565.10">
    <property type="entry name" value="Histidine kinase-like ATPase, C-terminal domain"/>
    <property type="match status" value="1"/>
</dbReference>
<dbReference type="GO" id="GO:0009927">
    <property type="term" value="F:histidine phosphotransfer kinase activity"/>
    <property type="evidence" value="ECO:0007669"/>
    <property type="project" value="TreeGrafter"/>
</dbReference>
<dbReference type="KEGG" id="tsin:OXH18_01645"/>
<evidence type="ECO:0000256" key="3">
    <source>
        <dbReference type="ARBA" id="ARBA00022553"/>
    </source>
</evidence>
<dbReference type="InterPro" id="IPR003661">
    <property type="entry name" value="HisK_dim/P_dom"/>
</dbReference>
<dbReference type="Pfam" id="PF00072">
    <property type="entry name" value="Response_reg"/>
    <property type="match status" value="1"/>
</dbReference>
<dbReference type="PANTHER" id="PTHR43047">
    <property type="entry name" value="TWO-COMPONENT HISTIDINE PROTEIN KINASE"/>
    <property type="match status" value="1"/>
</dbReference>
<proteinExistence type="predicted"/>